<reference evidence="9 10" key="1">
    <citation type="submission" date="2010-04" db="EMBL/GenBank/DDBJ databases">
        <authorList>
            <person name="Qin X."/>
            <person name="Bachman B."/>
            <person name="Battles P."/>
            <person name="Bell A."/>
            <person name="Bess C."/>
            <person name="Bickham C."/>
            <person name="Chaboub L."/>
            <person name="Chen D."/>
            <person name="Coyle M."/>
            <person name="Deiros D.R."/>
            <person name="Dinh H."/>
            <person name="Forbes L."/>
            <person name="Fowler G."/>
            <person name="Francisco L."/>
            <person name="Fu Q."/>
            <person name="Gubbala S."/>
            <person name="Hale W."/>
            <person name="Han Y."/>
            <person name="Hemphill L."/>
            <person name="Highlander S.K."/>
            <person name="Hirani K."/>
            <person name="Hogues M."/>
            <person name="Jackson L."/>
            <person name="Jakkamsetti A."/>
            <person name="Javaid M."/>
            <person name="Jiang H."/>
            <person name="Korchina V."/>
            <person name="Kovar C."/>
            <person name="Lara F."/>
            <person name="Lee S."/>
            <person name="Mata R."/>
            <person name="Mathew T."/>
            <person name="Moen C."/>
            <person name="Morales K."/>
            <person name="Munidasa M."/>
            <person name="Nazareth L."/>
            <person name="Ngo R."/>
            <person name="Nguyen L."/>
            <person name="Okwuonu G."/>
            <person name="Ongeri F."/>
            <person name="Patil S."/>
            <person name="Petrosino J."/>
            <person name="Pham C."/>
            <person name="Pham P."/>
            <person name="Pu L.-L."/>
            <person name="Puazo M."/>
            <person name="Raj R."/>
            <person name="Reid J."/>
            <person name="Rouhana J."/>
            <person name="Saada N."/>
            <person name="Shang Y."/>
            <person name="Simmons D."/>
            <person name="Thornton R."/>
            <person name="Warren J."/>
            <person name="Weissenberger G."/>
            <person name="Zhang J."/>
            <person name="Zhang L."/>
            <person name="Zhou C."/>
            <person name="Zhu D."/>
            <person name="Muzny D."/>
            <person name="Worley K."/>
            <person name="Gibbs R."/>
        </authorList>
    </citation>
    <scope>NUCLEOTIDE SEQUENCE [LARGE SCALE GENOMIC DNA]</scope>
    <source>
        <strain evidence="9 10">ATCC 49030</strain>
    </source>
</reference>
<dbReference type="PANTHER" id="PTHR43045:SF1">
    <property type="entry name" value="SHIKIMATE TRANSPORTER"/>
    <property type="match status" value="1"/>
</dbReference>
<feature type="transmembrane region" description="Helical" evidence="7">
    <location>
        <begin position="383"/>
        <end position="405"/>
    </location>
</feature>
<feature type="transmembrane region" description="Helical" evidence="7">
    <location>
        <begin position="198"/>
        <end position="214"/>
    </location>
</feature>
<dbReference type="InterPro" id="IPR036259">
    <property type="entry name" value="MFS_trans_sf"/>
</dbReference>
<feature type="domain" description="Major facilitator superfamily (MFS) profile" evidence="8">
    <location>
        <begin position="21"/>
        <end position="436"/>
    </location>
</feature>
<feature type="transmembrane region" description="Helical" evidence="7">
    <location>
        <begin position="319"/>
        <end position="337"/>
    </location>
</feature>
<keyword evidence="2" id="KW-0813">Transport</keyword>
<dbReference type="Pfam" id="PF00083">
    <property type="entry name" value="Sugar_tr"/>
    <property type="match status" value="1"/>
</dbReference>
<protein>
    <submittedName>
        <fullName evidence="9">Transporter, major facilitator family protein</fullName>
    </submittedName>
</protein>
<name>D4YJZ1_9MICO</name>
<organism evidence="9 10">
    <name type="scientific">Brevibacterium mcbrellneri ATCC 49030</name>
    <dbReference type="NCBI Taxonomy" id="585530"/>
    <lineage>
        <taxon>Bacteria</taxon>
        <taxon>Bacillati</taxon>
        <taxon>Actinomycetota</taxon>
        <taxon>Actinomycetes</taxon>
        <taxon>Micrococcales</taxon>
        <taxon>Brevibacteriaceae</taxon>
        <taxon>Brevibacterium</taxon>
    </lineage>
</organism>
<evidence type="ECO:0000256" key="1">
    <source>
        <dbReference type="ARBA" id="ARBA00004651"/>
    </source>
</evidence>
<evidence type="ECO:0000313" key="9">
    <source>
        <dbReference type="EMBL" id="EFG48561.1"/>
    </source>
</evidence>
<feature type="transmembrane region" description="Helical" evidence="7">
    <location>
        <begin position="21"/>
        <end position="47"/>
    </location>
</feature>
<comment type="caution">
    <text evidence="9">The sequence shown here is derived from an EMBL/GenBank/DDBJ whole genome shotgun (WGS) entry which is preliminary data.</text>
</comment>
<dbReference type="Gene3D" id="1.20.1250.20">
    <property type="entry name" value="MFS general substrate transporter like domains"/>
    <property type="match status" value="2"/>
</dbReference>
<keyword evidence="5 7" id="KW-1133">Transmembrane helix</keyword>
<feature type="transmembrane region" description="Helical" evidence="7">
    <location>
        <begin position="168"/>
        <end position="186"/>
    </location>
</feature>
<feature type="transmembrane region" description="Helical" evidence="7">
    <location>
        <begin position="411"/>
        <end position="431"/>
    </location>
</feature>
<keyword evidence="3" id="KW-1003">Cell membrane</keyword>
<comment type="subcellular location">
    <subcellularLocation>
        <location evidence="1">Cell membrane</location>
        <topology evidence="1">Multi-pass membrane protein</topology>
    </subcellularLocation>
</comment>
<evidence type="ECO:0000256" key="4">
    <source>
        <dbReference type="ARBA" id="ARBA00022692"/>
    </source>
</evidence>
<keyword evidence="6 7" id="KW-0472">Membrane</keyword>
<dbReference type="InterPro" id="IPR005829">
    <property type="entry name" value="Sugar_transporter_CS"/>
</dbReference>
<dbReference type="PANTHER" id="PTHR43045">
    <property type="entry name" value="SHIKIMATE TRANSPORTER"/>
    <property type="match status" value="1"/>
</dbReference>
<dbReference type="OrthoDB" id="8953821at2"/>
<dbReference type="GO" id="GO:0022857">
    <property type="term" value="F:transmembrane transporter activity"/>
    <property type="evidence" value="ECO:0007669"/>
    <property type="project" value="InterPro"/>
</dbReference>
<evidence type="ECO:0000256" key="3">
    <source>
        <dbReference type="ARBA" id="ARBA00022475"/>
    </source>
</evidence>
<dbReference type="AlphaFoldDB" id="D4YJZ1"/>
<dbReference type="EMBL" id="ADNU01000008">
    <property type="protein sequence ID" value="EFG48561.1"/>
    <property type="molecule type" value="Genomic_DNA"/>
</dbReference>
<dbReference type="SUPFAM" id="SSF103473">
    <property type="entry name" value="MFS general substrate transporter"/>
    <property type="match status" value="1"/>
</dbReference>
<dbReference type="GO" id="GO:0005886">
    <property type="term" value="C:plasma membrane"/>
    <property type="evidence" value="ECO:0007669"/>
    <property type="project" value="UniProtKB-SubCell"/>
</dbReference>
<feature type="transmembrane region" description="Helical" evidence="7">
    <location>
        <begin position="343"/>
        <end position="362"/>
    </location>
</feature>
<dbReference type="InterPro" id="IPR005828">
    <property type="entry name" value="MFS_sugar_transport-like"/>
</dbReference>
<dbReference type="eggNOG" id="COG0477">
    <property type="taxonomic scope" value="Bacteria"/>
</dbReference>
<sequence length="474" mass="50587">MTASSAIDPTQAHHHLKHRKLLASGVVGSSIEWYDFFLYGTAAALVFPHVFFPSEGPLVATLLSFATFWAGFIARPLGGVIAGHYGDKLGRKPVVVVSLIVMGIATFVIGCLPGAASIGLAAPIALGLCRFAQGLAAGGQWGGLALLLTESAGPKNRAYSGSFNQIGVPAGAFLGNVVFITATYALTQEQFISWGWRIPFWFTAVLFPVVLFIHHKVEDSPEFRELEKKTSETQSQIVKAPLWVAVKKHWKTILLGCGLLASTNCIFYISIAGVLSYGANYLGLDRTHMLIAGALACVIGIVTTPLLALWSDRIGRRPVIIVGGAGIFLFVPIYFMLINTGNIVLFGVAVCVSSVFQCAVYAPLAAYLGELFEPEVRFSGASLAYQLAAILISGATPILMTSLIASSGNTHGVTIMVMIMGVITVVSALLLKETNPKWVREDPHAVPGEFLYEQKAVQSASFQTASEEDPEPVA</sequence>
<evidence type="ECO:0000259" key="8">
    <source>
        <dbReference type="PROSITE" id="PS50850"/>
    </source>
</evidence>
<feature type="transmembrane region" description="Helical" evidence="7">
    <location>
        <begin position="253"/>
        <end position="277"/>
    </location>
</feature>
<evidence type="ECO:0000256" key="2">
    <source>
        <dbReference type="ARBA" id="ARBA00022448"/>
    </source>
</evidence>
<dbReference type="PROSITE" id="PS50850">
    <property type="entry name" value="MFS"/>
    <property type="match status" value="1"/>
</dbReference>
<evidence type="ECO:0000313" key="10">
    <source>
        <dbReference type="Proteomes" id="UP000005714"/>
    </source>
</evidence>
<evidence type="ECO:0000256" key="7">
    <source>
        <dbReference type="SAM" id="Phobius"/>
    </source>
</evidence>
<keyword evidence="4 7" id="KW-0812">Transmembrane</keyword>
<gene>
    <name evidence="9" type="primary">yhjE</name>
    <name evidence="9" type="ORF">HMPREF0183_0251</name>
</gene>
<keyword evidence="10" id="KW-1185">Reference proteome</keyword>
<dbReference type="PROSITE" id="PS00216">
    <property type="entry name" value="SUGAR_TRANSPORT_1"/>
    <property type="match status" value="1"/>
</dbReference>
<dbReference type="Proteomes" id="UP000005714">
    <property type="component" value="Unassembled WGS sequence"/>
</dbReference>
<evidence type="ECO:0000256" key="5">
    <source>
        <dbReference type="ARBA" id="ARBA00022989"/>
    </source>
</evidence>
<accession>D4YJZ1</accession>
<dbReference type="CDD" id="cd17369">
    <property type="entry name" value="MFS_ShiA_like"/>
    <property type="match status" value="1"/>
</dbReference>
<feature type="transmembrane region" description="Helical" evidence="7">
    <location>
        <begin position="289"/>
        <end position="310"/>
    </location>
</feature>
<proteinExistence type="predicted"/>
<dbReference type="RefSeq" id="WP_005881905.1">
    <property type="nucleotide sequence ID" value="NZ_ADNU01000008.1"/>
</dbReference>
<feature type="transmembrane region" description="Helical" evidence="7">
    <location>
        <begin position="59"/>
        <end position="82"/>
    </location>
</feature>
<dbReference type="InterPro" id="IPR020846">
    <property type="entry name" value="MFS_dom"/>
</dbReference>
<feature type="transmembrane region" description="Helical" evidence="7">
    <location>
        <begin position="124"/>
        <end position="148"/>
    </location>
</feature>
<feature type="transmembrane region" description="Helical" evidence="7">
    <location>
        <begin position="94"/>
        <end position="118"/>
    </location>
</feature>
<evidence type="ECO:0000256" key="6">
    <source>
        <dbReference type="ARBA" id="ARBA00023136"/>
    </source>
</evidence>